<name>A0ABT7BVR5_9CYAN</name>
<dbReference type="EMBL" id="JAQOSQ010000007">
    <property type="protein sequence ID" value="MDJ1183284.1"/>
    <property type="molecule type" value="Genomic_DNA"/>
</dbReference>
<keyword evidence="2" id="KW-1185">Reference proteome</keyword>
<protein>
    <recommendedName>
        <fullName evidence="3">Secreted protein</fullName>
    </recommendedName>
</protein>
<reference evidence="1 2" key="1">
    <citation type="submission" date="2023-01" db="EMBL/GenBank/DDBJ databases">
        <title>Novel diversity within Roseofilum (Cyanobacteria; Desertifilaceae) from marine benthic mats with descriptions of four novel species.</title>
        <authorList>
            <person name="Wang Y."/>
            <person name="Berthold D.E."/>
            <person name="Hu J."/>
            <person name="Lefler F.W."/>
            <person name="Laughinghouse H.D. IV."/>
        </authorList>
    </citation>
    <scope>NUCLEOTIDE SEQUENCE [LARGE SCALE GENOMIC DNA]</scope>
    <source>
        <strain evidence="1 2">BLCC-M143</strain>
    </source>
</reference>
<organism evidence="1 2">
    <name type="scientific">Roseofilum casamattae BLCC-M143</name>
    <dbReference type="NCBI Taxonomy" id="3022442"/>
    <lineage>
        <taxon>Bacteria</taxon>
        <taxon>Bacillati</taxon>
        <taxon>Cyanobacteriota</taxon>
        <taxon>Cyanophyceae</taxon>
        <taxon>Desertifilales</taxon>
        <taxon>Desertifilaceae</taxon>
        <taxon>Roseofilum</taxon>
        <taxon>Roseofilum casamattae</taxon>
    </lineage>
</organism>
<dbReference type="Proteomes" id="UP001232992">
    <property type="component" value="Unassembled WGS sequence"/>
</dbReference>
<proteinExistence type="predicted"/>
<comment type="caution">
    <text evidence="1">The sequence shown here is derived from an EMBL/GenBank/DDBJ whole genome shotgun (WGS) entry which is preliminary data.</text>
</comment>
<sequence length="210" mass="23175">MMRLWIYSSTLAFSLGLVFNLAIANRVFGQNCPRLVNYMIDSQGRCIDLDNWGSTTTPVPSRGSSTPAPSGGSTVSEIALDERLYPGKDLPYSKTVSLGDRNNITAIGVLTDWWQKRPTEIRVYESNRGQKGKLVGSADFSTYSDRVCGPQFNRKCRWSDDDESHAVAQLLVPITTPVTTSEVVVEVNGLLDRANEYVLLMGIRVVYSGS</sequence>
<gene>
    <name evidence="1" type="ORF">PMH09_08745</name>
</gene>
<evidence type="ECO:0000313" key="2">
    <source>
        <dbReference type="Proteomes" id="UP001232992"/>
    </source>
</evidence>
<evidence type="ECO:0000313" key="1">
    <source>
        <dbReference type="EMBL" id="MDJ1183284.1"/>
    </source>
</evidence>
<dbReference type="RefSeq" id="WP_283757939.1">
    <property type="nucleotide sequence ID" value="NZ_JAQOSQ010000007.1"/>
</dbReference>
<accession>A0ABT7BVR5</accession>
<evidence type="ECO:0008006" key="3">
    <source>
        <dbReference type="Google" id="ProtNLM"/>
    </source>
</evidence>